<dbReference type="EMBL" id="BMAW01109472">
    <property type="protein sequence ID" value="GFT38489.1"/>
    <property type="molecule type" value="Genomic_DNA"/>
</dbReference>
<sequence length="137" mass="15674">MATCHACRFATLHGYLRRFAVYQLPLWLHRRATCSRKASLYLPAAVRRRSAKAAKRCQAKRAACHAANAKSMPPQPAKERTRKPARLYCKRRQRACNIAAAFRCGWRQAQLASPYYTRAKSYRLRLLKSTQPPAAAR</sequence>
<dbReference type="Proteomes" id="UP000887013">
    <property type="component" value="Unassembled WGS sequence"/>
</dbReference>
<evidence type="ECO:0000313" key="2">
    <source>
        <dbReference type="Proteomes" id="UP000887013"/>
    </source>
</evidence>
<protein>
    <submittedName>
        <fullName evidence="1">Uncharacterized protein</fullName>
    </submittedName>
</protein>
<keyword evidence="2" id="KW-1185">Reference proteome</keyword>
<name>A0A8X6NXD8_NEPPI</name>
<gene>
    <name evidence="1" type="ORF">NPIL_224921</name>
</gene>
<evidence type="ECO:0000313" key="1">
    <source>
        <dbReference type="EMBL" id="GFT38489.1"/>
    </source>
</evidence>
<reference evidence="1" key="1">
    <citation type="submission" date="2020-08" db="EMBL/GenBank/DDBJ databases">
        <title>Multicomponent nature underlies the extraordinary mechanical properties of spider dragline silk.</title>
        <authorList>
            <person name="Kono N."/>
            <person name="Nakamura H."/>
            <person name="Mori M."/>
            <person name="Yoshida Y."/>
            <person name="Ohtoshi R."/>
            <person name="Malay A.D."/>
            <person name="Moran D.A.P."/>
            <person name="Tomita M."/>
            <person name="Numata K."/>
            <person name="Arakawa K."/>
        </authorList>
    </citation>
    <scope>NUCLEOTIDE SEQUENCE</scope>
</reference>
<organism evidence="1 2">
    <name type="scientific">Nephila pilipes</name>
    <name type="common">Giant wood spider</name>
    <name type="synonym">Nephila maculata</name>
    <dbReference type="NCBI Taxonomy" id="299642"/>
    <lineage>
        <taxon>Eukaryota</taxon>
        <taxon>Metazoa</taxon>
        <taxon>Ecdysozoa</taxon>
        <taxon>Arthropoda</taxon>
        <taxon>Chelicerata</taxon>
        <taxon>Arachnida</taxon>
        <taxon>Araneae</taxon>
        <taxon>Araneomorphae</taxon>
        <taxon>Entelegynae</taxon>
        <taxon>Araneoidea</taxon>
        <taxon>Nephilidae</taxon>
        <taxon>Nephila</taxon>
    </lineage>
</organism>
<accession>A0A8X6NXD8</accession>
<comment type="caution">
    <text evidence="1">The sequence shown here is derived from an EMBL/GenBank/DDBJ whole genome shotgun (WGS) entry which is preliminary data.</text>
</comment>
<proteinExistence type="predicted"/>
<dbReference type="AlphaFoldDB" id="A0A8X6NXD8"/>